<keyword evidence="7 18" id="KW-0378">Hydrolase</keyword>
<dbReference type="SMART" id="SM01232">
    <property type="entry name" value="H2TH"/>
    <property type="match status" value="1"/>
</dbReference>
<evidence type="ECO:0000313" key="18">
    <source>
        <dbReference type="EMBL" id="NYJ02488.1"/>
    </source>
</evidence>
<dbReference type="CDD" id="cd08970">
    <property type="entry name" value="AcNei1_N"/>
    <property type="match status" value="1"/>
</dbReference>
<dbReference type="GO" id="GO:0006979">
    <property type="term" value="P:response to oxidative stress"/>
    <property type="evidence" value="ECO:0007669"/>
    <property type="project" value="UniProtKB-ARBA"/>
</dbReference>
<evidence type="ECO:0000256" key="9">
    <source>
        <dbReference type="ARBA" id="ARBA00023125"/>
    </source>
</evidence>
<keyword evidence="4" id="KW-0479">Metal-binding</keyword>
<keyword evidence="19" id="KW-1185">Reference proteome</keyword>
<dbReference type="InterPro" id="IPR015886">
    <property type="entry name" value="H2TH_FPG"/>
</dbReference>
<keyword evidence="10" id="KW-0234">DNA repair</keyword>
<dbReference type="GO" id="GO:0006284">
    <property type="term" value="P:base-excision repair"/>
    <property type="evidence" value="ECO:0007669"/>
    <property type="project" value="InterPro"/>
</dbReference>
<dbReference type="InterPro" id="IPR035937">
    <property type="entry name" value="FPG_N"/>
</dbReference>
<dbReference type="EC" id="4.2.99.18" evidence="3"/>
<dbReference type="PANTHER" id="PTHR42697">
    <property type="entry name" value="ENDONUCLEASE 8"/>
    <property type="match status" value="1"/>
</dbReference>
<keyword evidence="11 18" id="KW-0456">Lyase</keyword>
<evidence type="ECO:0000256" key="2">
    <source>
        <dbReference type="ARBA" id="ARBA00009409"/>
    </source>
</evidence>
<dbReference type="Gene3D" id="1.10.8.50">
    <property type="match status" value="1"/>
</dbReference>
<dbReference type="SUPFAM" id="SSF81624">
    <property type="entry name" value="N-terminal domain of MutM-like DNA repair proteins"/>
    <property type="match status" value="1"/>
</dbReference>
<dbReference type="InterPro" id="IPR000214">
    <property type="entry name" value="Znf_DNA_glyclase/AP_lyase"/>
</dbReference>
<dbReference type="Pfam" id="PF01149">
    <property type="entry name" value="Fapy_DNA_glyco"/>
    <property type="match status" value="1"/>
</dbReference>
<reference evidence="18 19" key="1">
    <citation type="submission" date="2020-07" db="EMBL/GenBank/DDBJ databases">
        <title>Sequencing the genomes of 1000 actinobacteria strains.</title>
        <authorList>
            <person name="Klenk H.-P."/>
        </authorList>
    </citation>
    <scope>NUCLEOTIDE SEQUENCE [LARGE SCALE GENOMIC DNA]</scope>
    <source>
        <strain evidence="18 19">DSM 103833</strain>
    </source>
</reference>
<dbReference type="Pfam" id="PF06831">
    <property type="entry name" value="H2TH"/>
    <property type="match status" value="1"/>
</dbReference>
<comment type="similarity">
    <text evidence="2">Belongs to the FPG family.</text>
</comment>
<dbReference type="RefSeq" id="WP_179668851.1">
    <property type="nucleotide sequence ID" value="NZ_JACCFP010000001.1"/>
</dbReference>
<dbReference type="Proteomes" id="UP000530424">
    <property type="component" value="Unassembled WGS sequence"/>
</dbReference>
<feature type="domain" description="FPG-type" evidence="16">
    <location>
        <begin position="236"/>
        <end position="270"/>
    </location>
</feature>
<dbReference type="GO" id="GO:0008534">
    <property type="term" value="F:oxidized purine nucleobase lesion DNA N-glycosylase activity"/>
    <property type="evidence" value="ECO:0007669"/>
    <property type="project" value="UniProtKB-ARBA"/>
</dbReference>
<feature type="domain" description="Formamidopyrimidine-DNA glycosylase catalytic" evidence="17">
    <location>
        <begin position="2"/>
        <end position="101"/>
    </location>
</feature>
<dbReference type="InterPro" id="IPR010663">
    <property type="entry name" value="Znf_FPG/IleRS"/>
</dbReference>
<comment type="catalytic activity">
    <reaction evidence="14">
        <text>2'-deoxyribonucleotide-(2'-deoxyribose 5'-phosphate)-2'-deoxyribonucleotide-DNA = a 3'-end 2'-deoxyribonucleotide-(2,3-dehydro-2,3-deoxyribose 5'-phosphate)-DNA + a 5'-end 5'-phospho-2'-deoxyribonucleoside-DNA + H(+)</text>
        <dbReference type="Rhea" id="RHEA:66592"/>
        <dbReference type="Rhea" id="RHEA-COMP:13180"/>
        <dbReference type="Rhea" id="RHEA-COMP:16897"/>
        <dbReference type="Rhea" id="RHEA-COMP:17067"/>
        <dbReference type="ChEBI" id="CHEBI:15378"/>
        <dbReference type="ChEBI" id="CHEBI:136412"/>
        <dbReference type="ChEBI" id="CHEBI:157695"/>
        <dbReference type="ChEBI" id="CHEBI:167181"/>
        <dbReference type="EC" id="4.2.99.18"/>
    </reaction>
</comment>
<evidence type="ECO:0000259" key="16">
    <source>
        <dbReference type="PROSITE" id="PS51066"/>
    </source>
</evidence>
<sequence>MPEGHTLHRLANELREVFGGRVVRIGSPQGRFADGAAVVDGSRVLGAEAWGKHLFVEFEGDRFVHVHLGLYGTFDVHPAVEEIPLPVGQVRLRIATASSYADLRGATTCALVTLAERDAVVARSGPDPLRKDADPDRAWARIGRSAAPIGTLLMDQSVVAGVGNVYRAEVLFRHRIHPLRPGRTLRRTQWQAMWDDLVELMEYGVRTGRIDTVREEHTPEAMGRPPRVDDHGGEVYVYRRTGQPCHVCTRPVRTQVLGGRNLFWCGRCQPVFRSRARDGRAA</sequence>
<evidence type="ECO:0000256" key="12">
    <source>
        <dbReference type="ARBA" id="ARBA00023268"/>
    </source>
</evidence>
<evidence type="ECO:0000256" key="5">
    <source>
        <dbReference type="ARBA" id="ARBA00022763"/>
    </source>
</evidence>
<keyword evidence="5" id="KW-0227">DNA damage</keyword>
<proteinExistence type="inferred from homology"/>
<dbReference type="GO" id="GO:0008270">
    <property type="term" value="F:zinc ion binding"/>
    <property type="evidence" value="ECO:0007669"/>
    <property type="project" value="UniProtKB-KW"/>
</dbReference>
<dbReference type="AlphaFoldDB" id="A0A853C7M5"/>
<dbReference type="GO" id="GO:0003684">
    <property type="term" value="F:damaged DNA binding"/>
    <property type="evidence" value="ECO:0007669"/>
    <property type="project" value="InterPro"/>
</dbReference>
<dbReference type="PROSITE" id="PS51068">
    <property type="entry name" value="FPG_CAT"/>
    <property type="match status" value="1"/>
</dbReference>
<dbReference type="SUPFAM" id="SSF57716">
    <property type="entry name" value="Glucocorticoid receptor-like (DNA-binding domain)"/>
    <property type="match status" value="1"/>
</dbReference>
<keyword evidence="9" id="KW-0238">DNA-binding</keyword>
<evidence type="ECO:0000256" key="11">
    <source>
        <dbReference type="ARBA" id="ARBA00023239"/>
    </source>
</evidence>
<dbReference type="GO" id="GO:0140078">
    <property type="term" value="F:class I DNA-(apurinic or apyrimidinic site) endonuclease activity"/>
    <property type="evidence" value="ECO:0007669"/>
    <property type="project" value="UniProtKB-EC"/>
</dbReference>
<evidence type="ECO:0000256" key="14">
    <source>
        <dbReference type="ARBA" id="ARBA00044632"/>
    </source>
</evidence>
<evidence type="ECO:0000256" key="15">
    <source>
        <dbReference type="PROSITE-ProRule" id="PRU00391"/>
    </source>
</evidence>
<evidence type="ECO:0000256" key="4">
    <source>
        <dbReference type="ARBA" id="ARBA00022723"/>
    </source>
</evidence>
<dbReference type="SUPFAM" id="SSF46946">
    <property type="entry name" value="S13-like H2TH domain"/>
    <property type="match status" value="1"/>
</dbReference>
<evidence type="ECO:0000313" key="19">
    <source>
        <dbReference type="Proteomes" id="UP000530424"/>
    </source>
</evidence>
<evidence type="ECO:0000256" key="7">
    <source>
        <dbReference type="ARBA" id="ARBA00022801"/>
    </source>
</evidence>
<dbReference type="GO" id="GO:0003690">
    <property type="term" value="F:double-stranded DNA binding"/>
    <property type="evidence" value="ECO:0007669"/>
    <property type="project" value="UniProtKB-ARBA"/>
</dbReference>
<dbReference type="GO" id="GO:0000703">
    <property type="term" value="F:oxidized pyrimidine nucleobase lesion DNA N-glycosylase activity"/>
    <property type="evidence" value="ECO:0007669"/>
    <property type="project" value="TreeGrafter"/>
</dbReference>
<dbReference type="EMBL" id="JACCFP010000001">
    <property type="protein sequence ID" value="NYJ02488.1"/>
    <property type="molecule type" value="Genomic_DNA"/>
</dbReference>
<dbReference type="Pfam" id="PF06827">
    <property type="entry name" value="zf-FPG_IleRS"/>
    <property type="match status" value="1"/>
</dbReference>
<dbReference type="PROSITE" id="PS51066">
    <property type="entry name" value="ZF_FPG_2"/>
    <property type="match status" value="1"/>
</dbReference>
<dbReference type="Gene3D" id="3.20.190.10">
    <property type="entry name" value="MutM-like, N-terminal"/>
    <property type="match status" value="1"/>
</dbReference>
<evidence type="ECO:0000256" key="10">
    <source>
        <dbReference type="ARBA" id="ARBA00023204"/>
    </source>
</evidence>
<keyword evidence="18" id="KW-0540">Nuclease</keyword>
<accession>A0A853C7M5</accession>
<name>A0A853C7M5_9ACTN</name>
<keyword evidence="8" id="KW-0862">Zinc</keyword>
<protein>
    <recommendedName>
        <fullName evidence="3">DNA-(apurinic or apyrimidinic site) lyase</fullName>
        <ecNumber evidence="3">4.2.99.18</ecNumber>
    </recommendedName>
</protein>
<keyword evidence="6 15" id="KW-0863">Zinc-finger</keyword>
<evidence type="ECO:0000256" key="3">
    <source>
        <dbReference type="ARBA" id="ARBA00012720"/>
    </source>
</evidence>
<dbReference type="InterPro" id="IPR010979">
    <property type="entry name" value="Ribosomal_uS13-like_H2TH"/>
</dbReference>
<dbReference type="SMART" id="SM00898">
    <property type="entry name" value="Fapy_DNA_glyco"/>
    <property type="match status" value="1"/>
</dbReference>
<dbReference type="PANTHER" id="PTHR42697:SF3">
    <property type="entry name" value="ENDONUCLEASE 8 1"/>
    <property type="match status" value="1"/>
</dbReference>
<evidence type="ECO:0000256" key="13">
    <source>
        <dbReference type="ARBA" id="ARBA00023295"/>
    </source>
</evidence>
<dbReference type="InterPro" id="IPR012319">
    <property type="entry name" value="FPG_cat"/>
</dbReference>
<evidence type="ECO:0000259" key="17">
    <source>
        <dbReference type="PROSITE" id="PS51068"/>
    </source>
</evidence>
<organism evidence="18 19">
    <name type="scientific">Nocardioides thalensis</name>
    <dbReference type="NCBI Taxonomy" id="1914755"/>
    <lineage>
        <taxon>Bacteria</taxon>
        <taxon>Bacillati</taxon>
        <taxon>Actinomycetota</taxon>
        <taxon>Actinomycetes</taxon>
        <taxon>Propionibacteriales</taxon>
        <taxon>Nocardioidaceae</taxon>
        <taxon>Nocardioides</taxon>
    </lineage>
</organism>
<evidence type="ECO:0000256" key="8">
    <source>
        <dbReference type="ARBA" id="ARBA00022833"/>
    </source>
</evidence>
<keyword evidence="18" id="KW-0255">Endonuclease</keyword>
<comment type="caution">
    <text evidence="18">The sequence shown here is derived from an EMBL/GenBank/DDBJ whole genome shotgun (WGS) entry which is preliminary data.</text>
</comment>
<comment type="cofactor">
    <cofactor evidence="1">
        <name>Zn(2+)</name>
        <dbReference type="ChEBI" id="CHEBI:29105"/>
    </cofactor>
</comment>
<keyword evidence="13 18" id="KW-0326">Glycosidase</keyword>
<keyword evidence="12" id="KW-0511">Multifunctional enzyme</keyword>
<evidence type="ECO:0000256" key="1">
    <source>
        <dbReference type="ARBA" id="ARBA00001947"/>
    </source>
</evidence>
<evidence type="ECO:0000256" key="6">
    <source>
        <dbReference type="ARBA" id="ARBA00022771"/>
    </source>
</evidence>
<dbReference type="FunFam" id="1.10.8.50:FF:000003">
    <property type="entry name" value="Formamidopyrimidine-DNA glycosylase"/>
    <property type="match status" value="1"/>
</dbReference>
<gene>
    <name evidence="18" type="ORF">HNR19_003186</name>
</gene>